<dbReference type="EMBL" id="JAMYWD010000007">
    <property type="protein sequence ID" value="KAJ4965456.1"/>
    <property type="molecule type" value="Genomic_DNA"/>
</dbReference>
<feature type="region of interest" description="Disordered" evidence="1">
    <location>
        <begin position="270"/>
        <end position="298"/>
    </location>
</feature>
<comment type="caution">
    <text evidence="2">The sequence shown here is derived from an EMBL/GenBank/DDBJ whole genome shotgun (WGS) entry which is preliminary data.</text>
</comment>
<dbReference type="Proteomes" id="UP001141806">
    <property type="component" value="Unassembled WGS sequence"/>
</dbReference>
<evidence type="ECO:0000313" key="3">
    <source>
        <dbReference type="Proteomes" id="UP001141806"/>
    </source>
</evidence>
<evidence type="ECO:0000256" key="1">
    <source>
        <dbReference type="SAM" id="MobiDB-lite"/>
    </source>
</evidence>
<sequence length="298" mass="32452">MKVNTQKDQNDSPSLEEAAGREEEDRLPRGPVEDTVEGTSSQIRLEENWIPIWVKKKRSGGSVVCAETALCPPNRFWCLNSEDDQSALAGPDGPPAASVMHPTPDPSDPLAVPNESLVSPALTSPSNSAGHIPYPPRRPSLLKRGGLTSHFEPRTRLASKPSDGSTRAQPEVTQSPLGPIAPPASSLAPNKSLFDQMRAVVHHSDVGNVVQPIGPIMNKKCPADCSESMEKERMSKGQDFHDQRSLKNGENMDLYGKNYNTHQCTNEEELMDNNQSIQRGVESEEGGQYGDPRKAISL</sequence>
<protein>
    <submittedName>
        <fullName evidence="2">Uncharacterized protein</fullName>
    </submittedName>
</protein>
<name>A0A9Q0K7R9_9MAGN</name>
<feature type="compositionally biased region" description="Polar residues" evidence="1">
    <location>
        <begin position="162"/>
        <end position="176"/>
    </location>
</feature>
<keyword evidence="3" id="KW-1185">Reference proteome</keyword>
<organism evidence="2 3">
    <name type="scientific">Protea cynaroides</name>
    <dbReference type="NCBI Taxonomy" id="273540"/>
    <lineage>
        <taxon>Eukaryota</taxon>
        <taxon>Viridiplantae</taxon>
        <taxon>Streptophyta</taxon>
        <taxon>Embryophyta</taxon>
        <taxon>Tracheophyta</taxon>
        <taxon>Spermatophyta</taxon>
        <taxon>Magnoliopsida</taxon>
        <taxon>Proteales</taxon>
        <taxon>Proteaceae</taxon>
        <taxon>Protea</taxon>
    </lineage>
</organism>
<accession>A0A9Q0K7R9</accession>
<reference evidence="2" key="1">
    <citation type="journal article" date="2023" name="Plant J.">
        <title>The genome of the king protea, Protea cynaroides.</title>
        <authorList>
            <person name="Chang J."/>
            <person name="Duong T.A."/>
            <person name="Schoeman C."/>
            <person name="Ma X."/>
            <person name="Roodt D."/>
            <person name="Barker N."/>
            <person name="Li Z."/>
            <person name="Van de Peer Y."/>
            <person name="Mizrachi E."/>
        </authorList>
    </citation>
    <scope>NUCLEOTIDE SEQUENCE</scope>
    <source>
        <tissue evidence="2">Young leaves</tissue>
    </source>
</reference>
<evidence type="ECO:0000313" key="2">
    <source>
        <dbReference type="EMBL" id="KAJ4965456.1"/>
    </source>
</evidence>
<gene>
    <name evidence="2" type="ORF">NE237_017305</name>
</gene>
<feature type="compositionally biased region" description="Basic and acidic residues" evidence="1">
    <location>
        <begin position="18"/>
        <end position="32"/>
    </location>
</feature>
<proteinExistence type="predicted"/>
<feature type="compositionally biased region" description="Polar residues" evidence="1">
    <location>
        <begin position="1"/>
        <end position="13"/>
    </location>
</feature>
<feature type="region of interest" description="Disordered" evidence="1">
    <location>
        <begin position="84"/>
        <end position="189"/>
    </location>
</feature>
<dbReference type="AlphaFoldDB" id="A0A9Q0K7R9"/>
<feature type="compositionally biased region" description="Basic and acidic residues" evidence="1">
    <location>
        <begin position="234"/>
        <end position="247"/>
    </location>
</feature>
<feature type="region of interest" description="Disordered" evidence="1">
    <location>
        <begin position="1"/>
        <end position="41"/>
    </location>
</feature>
<feature type="region of interest" description="Disordered" evidence="1">
    <location>
        <begin position="234"/>
        <end position="258"/>
    </location>
</feature>